<reference evidence="1 2" key="1">
    <citation type="submission" date="2011-09" db="EMBL/GenBank/DDBJ databases">
        <title>The draft genome of Methylobacterium extorquens DSM 13060.</title>
        <authorList>
            <consortium name="US DOE Joint Genome Institute (JGI-PGF)"/>
            <person name="Lucas S."/>
            <person name="Han J."/>
            <person name="Lapidus A."/>
            <person name="Cheng J.-F."/>
            <person name="Goodwin L."/>
            <person name="Pitluck S."/>
            <person name="Peters L."/>
            <person name="Land M.L."/>
            <person name="Hauser L."/>
            <person name="Koskimaki J."/>
            <person name="Halonen O."/>
            <person name="Pirttila A."/>
            <person name="Frank C."/>
            <person name="Woyke T.J."/>
        </authorList>
    </citation>
    <scope>NUCLEOTIDE SEQUENCE [LARGE SCALE GENOMIC DNA]</scope>
    <source>
        <strain evidence="1 2">DSM 13060</strain>
    </source>
</reference>
<dbReference type="Proteomes" id="UP000004382">
    <property type="component" value="Unassembled WGS sequence"/>
</dbReference>
<evidence type="ECO:0000313" key="1">
    <source>
        <dbReference type="EMBL" id="EHP93338.1"/>
    </source>
</evidence>
<accession>H1KGN7</accession>
<dbReference type="AlphaFoldDB" id="H1KGN7"/>
<protein>
    <submittedName>
        <fullName evidence="1">Uncharacterized protein</fullName>
    </submittedName>
</protein>
<dbReference type="EMBL" id="AGJK01000034">
    <property type="protein sequence ID" value="EHP93338.1"/>
    <property type="molecule type" value="Genomic_DNA"/>
</dbReference>
<sequence length="58" mass="6681">MYFMSNNKNFLTRKEVQAQTGWSLSFIDRRLPRIKVGGKVLIPASDLERVLKGERIDG</sequence>
<proteinExistence type="predicted"/>
<name>H1KGN7_METEX</name>
<gene>
    <name evidence="1" type="ORF">MetexDRAFT_1799</name>
</gene>
<dbReference type="PATRIC" id="fig|882800.3.peg.1768"/>
<organism evidence="1 2">
    <name type="scientific">Methylorubrum extorquens DSM 13060</name>
    <dbReference type="NCBI Taxonomy" id="882800"/>
    <lineage>
        <taxon>Bacteria</taxon>
        <taxon>Pseudomonadati</taxon>
        <taxon>Pseudomonadota</taxon>
        <taxon>Alphaproteobacteria</taxon>
        <taxon>Hyphomicrobiales</taxon>
        <taxon>Methylobacteriaceae</taxon>
        <taxon>Methylorubrum</taxon>
    </lineage>
</organism>
<comment type="caution">
    <text evidence="1">The sequence shown here is derived from an EMBL/GenBank/DDBJ whole genome shotgun (WGS) entry which is preliminary data.</text>
</comment>
<evidence type="ECO:0000313" key="2">
    <source>
        <dbReference type="Proteomes" id="UP000004382"/>
    </source>
</evidence>